<dbReference type="GO" id="GO:0016020">
    <property type="term" value="C:membrane"/>
    <property type="evidence" value="ECO:0007669"/>
    <property type="project" value="InterPro"/>
</dbReference>
<dbReference type="SUPFAM" id="SSF109604">
    <property type="entry name" value="HD-domain/PDEase-like"/>
    <property type="match status" value="1"/>
</dbReference>
<dbReference type="EMBL" id="LVJN01000019">
    <property type="protein sequence ID" value="OSM04127.1"/>
    <property type="molecule type" value="Genomic_DNA"/>
</dbReference>
<dbReference type="Gene3D" id="6.10.340.10">
    <property type="match status" value="1"/>
</dbReference>
<dbReference type="PANTHER" id="PTHR43155">
    <property type="entry name" value="CYCLIC DI-GMP PHOSPHODIESTERASE PA4108-RELATED"/>
    <property type="match status" value="1"/>
</dbReference>
<feature type="domain" description="HAMP" evidence="2">
    <location>
        <begin position="230"/>
        <end position="282"/>
    </location>
</feature>
<keyword evidence="5" id="KW-1185">Reference proteome</keyword>
<dbReference type="InterPro" id="IPR037522">
    <property type="entry name" value="HD_GYP_dom"/>
</dbReference>
<dbReference type="InterPro" id="IPR003607">
    <property type="entry name" value="HD/PDEase_dom"/>
</dbReference>
<dbReference type="AlphaFoldDB" id="A0A1Y2K438"/>
<accession>A0A1Y2K438</accession>
<feature type="domain" description="HD-GYP" evidence="3">
    <location>
        <begin position="284"/>
        <end position="480"/>
    </location>
</feature>
<name>A0A1Y2K438_9PROT</name>
<dbReference type="Proteomes" id="UP000194003">
    <property type="component" value="Unassembled WGS sequence"/>
</dbReference>
<dbReference type="SUPFAM" id="SSF158472">
    <property type="entry name" value="HAMP domain-like"/>
    <property type="match status" value="1"/>
</dbReference>
<reference evidence="4 5" key="1">
    <citation type="journal article" date="2016" name="BMC Genomics">
        <title>Combined genomic and structural analyses of a cultured magnetotactic bacterium reveals its niche adaptation to a dynamic environment.</title>
        <authorList>
            <person name="Araujo A.C."/>
            <person name="Morillo V."/>
            <person name="Cypriano J."/>
            <person name="Teixeira L.C."/>
            <person name="Leao P."/>
            <person name="Lyra S."/>
            <person name="Almeida L.G."/>
            <person name="Bazylinski D.A."/>
            <person name="Vasconcellos A.T."/>
            <person name="Abreu F."/>
            <person name="Lins U."/>
        </authorList>
    </citation>
    <scope>NUCLEOTIDE SEQUENCE [LARGE SCALE GENOMIC DNA]</scope>
    <source>
        <strain evidence="4 5">IT-1</strain>
    </source>
</reference>
<evidence type="ECO:0000256" key="1">
    <source>
        <dbReference type="SAM" id="Phobius"/>
    </source>
</evidence>
<evidence type="ECO:0000313" key="5">
    <source>
        <dbReference type="Proteomes" id="UP000194003"/>
    </source>
</evidence>
<dbReference type="GO" id="GO:0007165">
    <property type="term" value="P:signal transduction"/>
    <property type="evidence" value="ECO:0007669"/>
    <property type="project" value="InterPro"/>
</dbReference>
<dbReference type="Pfam" id="PF13487">
    <property type="entry name" value="HD_5"/>
    <property type="match status" value="1"/>
</dbReference>
<organism evidence="4 5">
    <name type="scientific">Magnetofaba australis IT-1</name>
    <dbReference type="NCBI Taxonomy" id="1434232"/>
    <lineage>
        <taxon>Bacteria</taxon>
        <taxon>Pseudomonadati</taxon>
        <taxon>Pseudomonadota</taxon>
        <taxon>Magnetococcia</taxon>
        <taxon>Magnetococcales</taxon>
        <taxon>Magnetococcaceae</taxon>
        <taxon>Magnetofaba</taxon>
    </lineage>
</organism>
<evidence type="ECO:0000313" key="4">
    <source>
        <dbReference type="EMBL" id="OSM04127.1"/>
    </source>
</evidence>
<gene>
    <name evidence="4" type="ORF">MAIT1_03599</name>
</gene>
<dbReference type="PANTHER" id="PTHR43155:SF2">
    <property type="entry name" value="CYCLIC DI-GMP PHOSPHODIESTERASE PA4108"/>
    <property type="match status" value="1"/>
</dbReference>
<evidence type="ECO:0000259" key="3">
    <source>
        <dbReference type="PROSITE" id="PS51832"/>
    </source>
</evidence>
<dbReference type="PROSITE" id="PS50885">
    <property type="entry name" value="HAMP"/>
    <property type="match status" value="1"/>
</dbReference>
<dbReference type="Pfam" id="PF00672">
    <property type="entry name" value="HAMP"/>
    <property type="match status" value="1"/>
</dbReference>
<keyword evidence="1" id="KW-0472">Membrane</keyword>
<dbReference type="GO" id="GO:0008081">
    <property type="term" value="F:phosphoric diester hydrolase activity"/>
    <property type="evidence" value="ECO:0007669"/>
    <property type="project" value="UniProtKB-ARBA"/>
</dbReference>
<dbReference type="SMART" id="SM00471">
    <property type="entry name" value="HDc"/>
    <property type="match status" value="1"/>
</dbReference>
<dbReference type="STRING" id="1434232.MAIT1_03599"/>
<sequence>MRKRFQFNLMVEITCWLGAIILLSAWLIVRYAENRHHEGVFDQTKKQALVYLWGIEKSVAELPEWENWPRVSTTLSVGLQEQSRPEFDFVIRSLTLFDAQGEMRVQVSSAGETIRADGVTDMARSGMMRSGMQSANESMATLLSGRYSHMAGEMEQGVDPVTGEAFVKTHLSIPIRRGGRIVGALEAELDLVKTLALLDSRDDAFEQGILLIVGGFTLVAFIAIWAVTHFRLIQPIRCFSQVSQRIAGGDLTHRTRYVSLNEIGLLGQAIDNMADSIQRLIQEEEEAYLQALQSLTKALESKDAYTARHSARVSKYSALLGKQVGITGQELELLQRGAMMHDLGKIGIPDGVLNKPSALSDEEFAIMKSHPMMTATIMRPLKRFKAFAEIAAWHHERWDGRGYPDGLKGEEIPLLARIVCIADTWDAMTGDRVYRKGMPQEKALAIFENERDGGQWDPALVDAFVNLMRAQRGQTVAPAVA</sequence>
<dbReference type="SMART" id="SM00304">
    <property type="entry name" value="HAMP"/>
    <property type="match status" value="1"/>
</dbReference>
<dbReference type="Gene3D" id="1.10.3210.10">
    <property type="entry name" value="Hypothetical protein af1432"/>
    <property type="match status" value="1"/>
</dbReference>
<evidence type="ECO:0000259" key="2">
    <source>
        <dbReference type="PROSITE" id="PS50885"/>
    </source>
</evidence>
<keyword evidence="4" id="KW-0378">Hydrolase</keyword>
<dbReference type="CDD" id="cd06225">
    <property type="entry name" value="HAMP"/>
    <property type="match status" value="1"/>
</dbReference>
<feature type="transmembrane region" description="Helical" evidence="1">
    <location>
        <begin position="7"/>
        <end position="29"/>
    </location>
</feature>
<keyword evidence="1" id="KW-1133">Transmembrane helix</keyword>
<feature type="transmembrane region" description="Helical" evidence="1">
    <location>
        <begin position="208"/>
        <end position="227"/>
    </location>
</feature>
<proteinExistence type="predicted"/>
<keyword evidence="1" id="KW-0812">Transmembrane</keyword>
<dbReference type="CDD" id="cd00077">
    <property type="entry name" value="HDc"/>
    <property type="match status" value="1"/>
</dbReference>
<dbReference type="PROSITE" id="PS51832">
    <property type="entry name" value="HD_GYP"/>
    <property type="match status" value="1"/>
</dbReference>
<dbReference type="InterPro" id="IPR003660">
    <property type="entry name" value="HAMP_dom"/>
</dbReference>
<protein>
    <submittedName>
        <fullName evidence="4">Putative metal dependent phosphohydrolase</fullName>
    </submittedName>
</protein>
<comment type="caution">
    <text evidence="4">The sequence shown here is derived from an EMBL/GenBank/DDBJ whole genome shotgun (WGS) entry which is preliminary data.</text>
</comment>